<accession>A0ABW2EIK6</accession>
<keyword evidence="2" id="KW-0812">Transmembrane</keyword>
<dbReference type="Pfam" id="PF01464">
    <property type="entry name" value="SLT"/>
    <property type="match status" value="1"/>
</dbReference>
<gene>
    <name evidence="4" type="ORF">ACFQIC_02040</name>
</gene>
<dbReference type="EMBL" id="JBHSZV010000004">
    <property type="protein sequence ID" value="MFC7060650.1"/>
    <property type="molecule type" value="Genomic_DNA"/>
</dbReference>
<keyword evidence="1" id="KW-0175">Coiled coil</keyword>
<dbReference type="Gene3D" id="1.10.530.10">
    <property type="match status" value="1"/>
</dbReference>
<dbReference type="InterPro" id="IPR008258">
    <property type="entry name" value="Transglycosylase_SLT_dom_1"/>
</dbReference>
<sequence>MKAVMMFIQLSLTIILITGSVLIVHFNKEKDNRLLTKKNKQLSDKIEKLQSDYEYVSSRSTDSKSNDFENWSNIEEKANILYEDSNGEFKKSWAIFLVKQSEKYELDPVLVYELLKVETGDTFDPNLVGPKTEYGRAYGMGQFMKNTAPWVAEMAQIPYKEKLLFDPYYSMQLSVVYLDYLYKKYNDWNKALTAYHRGIKGLENYIDENGDAKSWYAKEIQSKKNAYEALATAN</sequence>
<dbReference type="PANTHER" id="PTHR37423:SF2">
    <property type="entry name" value="MEMBRANE-BOUND LYTIC MUREIN TRANSGLYCOSYLASE C"/>
    <property type="match status" value="1"/>
</dbReference>
<dbReference type="RefSeq" id="WP_390216911.1">
    <property type="nucleotide sequence ID" value="NZ_JBHSZV010000004.1"/>
</dbReference>
<name>A0ABW2EIK6_9BACI</name>
<keyword evidence="5" id="KW-1185">Reference proteome</keyword>
<feature type="coiled-coil region" evidence="1">
    <location>
        <begin position="32"/>
        <end position="59"/>
    </location>
</feature>
<evidence type="ECO:0000256" key="1">
    <source>
        <dbReference type="SAM" id="Coils"/>
    </source>
</evidence>
<evidence type="ECO:0000313" key="5">
    <source>
        <dbReference type="Proteomes" id="UP001596410"/>
    </source>
</evidence>
<keyword evidence="2" id="KW-0472">Membrane</keyword>
<dbReference type="PANTHER" id="PTHR37423">
    <property type="entry name" value="SOLUBLE LYTIC MUREIN TRANSGLYCOSYLASE-RELATED"/>
    <property type="match status" value="1"/>
</dbReference>
<dbReference type="SUPFAM" id="SSF53955">
    <property type="entry name" value="Lysozyme-like"/>
    <property type="match status" value="1"/>
</dbReference>
<comment type="caution">
    <text evidence="4">The sequence shown here is derived from an EMBL/GenBank/DDBJ whole genome shotgun (WGS) entry which is preliminary data.</text>
</comment>
<feature type="transmembrane region" description="Helical" evidence="2">
    <location>
        <begin position="6"/>
        <end position="27"/>
    </location>
</feature>
<feature type="domain" description="Transglycosylase SLT" evidence="3">
    <location>
        <begin position="99"/>
        <end position="215"/>
    </location>
</feature>
<evidence type="ECO:0000259" key="3">
    <source>
        <dbReference type="Pfam" id="PF01464"/>
    </source>
</evidence>
<evidence type="ECO:0000313" key="4">
    <source>
        <dbReference type="EMBL" id="MFC7060650.1"/>
    </source>
</evidence>
<keyword evidence="2" id="KW-1133">Transmembrane helix</keyword>
<dbReference type="Proteomes" id="UP001596410">
    <property type="component" value="Unassembled WGS sequence"/>
</dbReference>
<protein>
    <submittedName>
        <fullName evidence="4">Lytic transglycosylase domain-containing protein</fullName>
    </submittedName>
</protein>
<organism evidence="4 5">
    <name type="scientific">Halobacillus seohaensis</name>
    <dbReference type="NCBI Taxonomy" id="447421"/>
    <lineage>
        <taxon>Bacteria</taxon>
        <taxon>Bacillati</taxon>
        <taxon>Bacillota</taxon>
        <taxon>Bacilli</taxon>
        <taxon>Bacillales</taxon>
        <taxon>Bacillaceae</taxon>
        <taxon>Halobacillus</taxon>
    </lineage>
</organism>
<proteinExistence type="predicted"/>
<dbReference type="InterPro" id="IPR023346">
    <property type="entry name" value="Lysozyme-like_dom_sf"/>
</dbReference>
<evidence type="ECO:0000256" key="2">
    <source>
        <dbReference type="SAM" id="Phobius"/>
    </source>
</evidence>
<reference evidence="5" key="1">
    <citation type="journal article" date="2019" name="Int. J. Syst. Evol. Microbiol.">
        <title>The Global Catalogue of Microorganisms (GCM) 10K type strain sequencing project: providing services to taxonomists for standard genome sequencing and annotation.</title>
        <authorList>
            <consortium name="The Broad Institute Genomics Platform"/>
            <consortium name="The Broad Institute Genome Sequencing Center for Infectious Disease"/>
            <person name="Wu L."/>
            <person name="Ma J."/>
        </authorList>
    </citation>
    <scope>NUCLEOTIDE SEQUENCE [LARGE SCALE GENOMIC DNA]</scope>
    <source>
        <strain evidence="5">CGMCC 4.1621</strain>
    </source>
</reference>